<proteinExistence type="predicted"/>
<dbReference type="AlphaFoldDB" id="A0A261RIH9"/>
<comment type="caution">
    <text evidence="2">The sequence shown here is derived from an EMBL/GenBank/DDBJ whole genome shotgun (WGS) entry which is preliminary data.</text>
</comment>
<reference evidence="3" key="1">
    <citation type="submission" date="2017-05" db="EMBL/GenBank/DDBJ databases">
        <title>Complete and WGS of Bordetella genogroups.</title>
        <authorList>
            <person name="Spilker T."/>
            <person name="Lipuma J."/>
        </authorList>
    </citation>
    <scope>NUCLEOTIDE SEQUENCE [LARGE SCALE GENOMIC DNA]</scope>
    <source>
        <strain evidence="3">AU18089</strain>
    </source>
</reference>
<evidence type="ECO:0000313" key="2">
    <source>
        <dbReference type="EMBL" id="OZI24829.1"/>
    </source>
</evidence>
<sequence>MPHHYSDPGIPTLTQRAEPTLGSTQPAPAEQARPQPQVPILTQVTDTPSSALPSDAAGGADAAHAAWSAAAAAGTATAGADAVLRSALQAELEQALQHAIDDAAAGLRARMEAELPALIERAVRAVRPG</sequence>
<dbReference type="RefSeq" id="WP_094796157.1">
    <property type="nucleotide sequence ID" value="NZ_NEVI01000006.1"/>
</dbReference>
<gene>
    <name evidence="2" type="ORF">CAL19_04900</name>
</gene>
<evidence type="ECO:0000256" key="1">
    <source>
        <dbReference type="SAM" id="MobiDB-lite"/>
    </source>
</evidence>
<organism evidence="2 3">
    <name type="scientific">Bordetella genomosp. 7</name>
    <dbReference type="NCBI Taxonomy" id="1416805"/>
    <lineage>
        <taxon>Bacteria</taxon>
        <taxon>Pseudomonadati</taxon>
        <taxon>Pseudomonadota</taxon>
        <taxon>Betaproteobacteria</taxon>
        <taxon>Burkholderiales</taxon>
        <taxon>Alcaligenaceae</taxon>
        <taxon>Bordetella</taxon>
    </lineage>
</organism>
<feature type="compositionally biased region" description="Low complexity" evidence="1">
    <location>
        <begin position="49"/>
        <end position="61"/>
    </location>
</feature>
<evidence type="ECO:0000313" key="3">
    <source>
        <dbReference type="Proteomes" id="UP000216947"/>
    </source>
</evidence>
<name>A0A261RIH9_9BORD</name>
<feature type="compositionally biased region" description="Polar residues" evidence="1">
    <location>
        <begin position="12"/>
        <end position="24"/>
    </location>
</feature>
<feature type="compositionally biased region" description="Low complexity" evidence="1">
    <location>
        <begin position="25"/>
        <end position="35"/>
    </location>
</feature>
<dbReference type="EMBL" id="NEVK01000003">
    <property type="protein sequence ID" value="OZI24829.1"/>
    <property type="molecule type" value="Genomic_DNA"/>
</dbReference>
<accession>A0A261RIH9</accession>
<protein>
    <submittedName>
        <fullName evidence="2">Uncharacterized protein</fullName>
    </submittedName>
</protein>
<feature type="region of interest" description="Disordered" evidence="1">
    <location>
        <begin position="1"/>
        <end position="61"/>
    </location>
</feature>
<dbReference type="Proteomes" id="UP000216947">
    <property type="component" value="Unassembled WGS sequence"/>
</dbReference>
<keyword evidence="3" id="KW-1185">Reference proteome</keyword>